<dbReference type="InterPro" id="IPR029058">
    <property type="entry name" value="AB_hydrolase_fold"/>
</dbReference>
<dbReference type="AlphaFoldDB" id="A0A8J3Q223"/>
<dbReference type="RefSeq" id="WP_203905995.1">
    <property type="nucleotide sequence ID" value="NZ_BONY01000001.1"/>
</dbReference>
<dbReference type="PANTHER" id="PTHR11487:SF0">
    <property type="entry name" value="S-ACYL FATTY ACID SYNTHASE THIOESTERASE, MEDIUM CHAIN"/>
    <property type="match status" value="1"/>
</dbReference>
<dbReference type="GO" id="GO:0008610">
    <property type="term" value="P:lipid biosynthetic process"/>
    <property type="evidence" value="ECO:0007669"/>
    <property type="project" value="TreeGrafter"/>
</dbReference>
<feature type="domain" description="Thioesterase" evidence="3">
    <location>
        <begin position="15"/>
        <end position="99"/>
    </location>
</feature>
<feature type="region of interest" description="Disordered" evidence="2">
    <location>
        <begin position="127"/>
        <end position="160"/>
    </location>
</feature>
<dbReference type="Pfam" id="PF00975">
    <property type="entry name" value="Thioesterase"/>
    <property type="match status" value="2"/>
</dbReference>
<dbReference type="InterPro" id="IPR012223">
    <property type="entry name" value="TEII"/>
</dbReference>
<dbReference type="EMBL" id="BONY01000001">
    <property type="protein sequence ID" value="GIH02044.1"/>
    <property type="molecule type" value="Genomic_DNA"/>
</dbReference>
<keyword evidence="5" id="KW-1185">Reference proteome</keyword>
<evidence type="ECO:0000259" key="3">
    <source>
        <dbReference type="Pfam" id="PF00975"/>
    </source>
</evidence>
<accession>A0A8J3Q223</accession>
<dbReference type="InterPro" id="IPR001031">
    <property type="entry name" value="Thioesterase"/>
</dbReference>
<dbReference type="PANTHER" id="PTHR11487">
    <property type="entry name" value="THIOESTERASE"/>
    <property type="match status" value="1"/>
</dbReference>
<organism evidence="4 5">
    <name type="scientific">Rhizocola hellebori</name>
    <dbReference type="NCBI Taxonomy" id="1392758"/>
    <lineage>
        <taxon>Bacteria</taxon>
        <taxon>Bacillati</taxon>
        <taxon>Actinomycetota</taxon>
        <taxon>Actinomycetes</taxon>
        <taxon>Micromonosporales</taxon>
        <taxon>Micromonosporaceae</taxon>
        <taxon>Rhizocola</taxon>
    </lineage>
</organism>
<comment type="caution">
    <text evidence="4">The sequence shown here is derived from an EMBL/GenBank/DDBJ whole genome shotgun (WGS) entry which is preliminary data.</text>
</comment>
<evidence type="ECO:0000256" key="2">
    <source>
        <dbReference type="SAM" id="MobiDB-lite"/>
    </source>
</evidence>
<feature type="domain" description="Thioesterase" evidence="3">
    <location>
        <begin position="147"/>
        <end position="263"/>
    </location>
</feature>
<proteinExistence type="inferred from homology"/>
<dbReference type="Gene3D" id="3.40.50.1820">
    <property type="entry name" value="alpha/beta hydrolase"/>
    <property type="match status" value="1"/>
</dbReference>
<evidence type="ECO:0000313" key="5">
    <source>
        <dbReference type="Proteomes" id="UP000612899"/>
    </source>
</evidence>
<sequence>MWLRPAEASPEAAVRLFLLHYAGGGIAMYSRWPSLVPGDISCQRVQLPGRHDRHHEPLFTELDPLLDELRAVLEAEEDGRPTVLFGHSMGALLAYRLGLAVKPALVGVSGWAPVGFRGPSIQAATASGSAPVGLHGPGTHTAADSGSAPVGPHSTQPVPDDEQIVEGVLALGSAMPSLLADEELRELMVPVMRADMSVCASYRDDGAALDCPLVAYAGTDDPLVQPEAMASWSSRTPLFLGTRQFPGGHFFIHDHAPAIAADLTQVIRQHAH</sequence>
<evidence type="ECO:0000256" key="1">
    <source>
        <dbReference type="ARBA" id="ARBA00007169"/>
    </source>
</evidence>
<protein>
    <submittedName>
        <fullName evidence="4">Thioesterase</fullName>
    </submittedName>
</protein>
<comment type="similarity">
    <text evidence="1">Belongs to the thioesterase family.</text>
</comment>
<evidence type="ECO:0000313" key="4">
    <source>
        <dbReference type="EMBL" id="GIH02044.1"/>
    </source>
</evidence>
<dbReference type="SUPFAM" id="SSF53474">
    <property type="entry name" value="alpha/beta-Hydrolases"/>
    <property type="match status" value="1"/>
</dbReference>
<reference evidence="4" key="1">
    <citation type="submission" date="2021-01" db="EMBL/GenBank/DDBJ databases">
        <title>Whole genome shotgun sequence of Rhizocola hellebori NBRC 109834.</title>
        <authorList>
            <person name="Komaki H."/>
            <person name="Tamura T."/>
        </authorList>
    </citation>
    <scope>NUCLEOTIDE SEQUENCE</scope>
    <source>
        <strain evidence="4">NBRC 109834</strain>
    </source>
</reference>
<dbReference type="Proteomes" id="UP000612899">
    <property type="component" value="Unassembled WGS sequence"/>
</dbReference>
<gene>
    <name evidence="4" type="ORF">Rhe02_01110</name>
</gene>
<name>A0A8J3Q223_9ACTN</name>